<keyword evidence="2" id="KW-1185">Reference proteome</keyword>
<organism evidence="1 2">
    <name type="scientific">Buddleja alternifolia</name>
    <dbReference type="NCBI Taxonomy" id="168488"/>
    <lineage>
        <taxon>Eukaryota</taxon>
        <taxon>Viridiplantae</taxon>
        <taxon>Streptophyta</taxon>
        <taxon>Embryophyta</taxon>
        <taxon>Tracheophyta</taxon>
        <taxon>Spermatophyta</taxon>
        <taxon>Magnoliopsida</taxon>
        <taxon>eudicotyledons</taxon>
        <taxon>Gunneridae</taxon>
        <taxon>Pentapetalae</taxon>
        <taxon>asterids</taxon>
        <taxon>lamiids</taxon>
        <taxon>Lamiales</taxon>
        <taxon>Scrophulariaceae</taxon>
        <taxon>Buddlejeae</taxon>
        <taxon>Buddleja</taxon>
    </lineage>
</organism>
<protein>
    <submittedName>
        <fullName evidence="1">Uncharacterized protein</fullName>
    </submittedName>
</protein>
<evidence type="ECO:0000313" key="1">
    <source>
        <dbReference type="EMBL" id="KAG8383886.1"/>
    </source>
</evidence>
<name>A0AAV6XLP6_9LAMI</name>
<sequence>MDWIFDHYARLDCRSKVISFCEPGKSSIELVGYHKANGIKLNSTNQARRALWKGELGILAHVINKPKDVAKIEDVPIVSDFVDVFPNELTSLPVDREVEFTIENSFEALPRVESSM</sequence>
<accession>A0AAV6XLP6</accession>
<reference evidence="1" key="1">
    <citation type="submission" date="2019-10" db="EMBL/GenBank/DDBJ databases">
        <authorList>
            <person name="Zhang R."/>
            <person name="Pan Y."/>
            <person name="Wang J."/>
            <person name="Ma R."/>
            <person name="Yu S."/>
        </authorList>
    </citation>
    <scope>NUCLEOTIDE SEQUENCE</scope>
    <source>
        <strain evidence="1">LA-IB0</strain>
        <tissue evidence="1">Leaf</tissue>
    </source>
</reference>
<comment type="caution">
    <text evidence="1">The sequence shown here is derived from an EMBL/GenBank/DDBJ whole genome shotgun (WGS) entry which is preliminary data.</text>
</comment>
<gene>
    <name evidence="1" type="ORF">BUALT_Bualt04G0060800</name>
</gene>
<evidence type="ECO:0000313" key="2">
    <source>
        <dbReference type="Proteomes" id="UP000826271"/>
    </source>
</evidence>
<dbReference type="Proteomes" id="UP000826271">
    <property type="component" value="Unassembled WGS sequence"/>
</dbReference>
<dbReference type="AlphaFoldDB" id="A0AAV6XLP6"/>
<dbReference type="EMBL" id="WHWC01000004">
    <property type="protein sequence ID" value="KAG8383886.1"/>
    <property type="molecule type" value="Genomic_DNA"/>
</dbReference>
<proteinExistence type="predicted"/>